<keyword evidence="4" id="KW-1185">Reference proteome</keyword>
<evidence type="ECO:0000313" key="4">
    <source>
        <dbReference type="Proteomes" id="UP001590950"/>
    </source>
</evidence>
<proteinExistence type="predicted"/>
<dbReference type="PROSITE" id="PS51257">
    <property type="entry name" value="PROKAR_LIPOPROTEIN"/>
    <property type="match status" value="1"/>
</dbReference>
<feature type="signal peptide" evidence="2">
    <location>
        <begin position="1"/>
        <end position="28"/>
    </location>
</feature>
<sequence length="219" mass="24729">MRTMGRATYLLLYLTLSCYSIQIAFTLALNPSDASDVRRDYTCRVSGLWTRPSWPSNIQQHCLQLLNEFMAIEPETRYERGPRHEFLPPNQDPDPETGAPPVRTPWKHTSGPCTLAITTIHSIPVGWQPPELGVGPFPPFGYATWRDIWNYANWIWHYCVQDRWAGIRWTRSQDTLVPALGVFFYATGSEIDRAIGPKVNGVFTLPHGINVTGSNAAIA</sequence>
<feature type="region of interest" description="Disordered" evidence="1">
    <location>
        <begin position="81"/>
        <end position="105"/>
    </location>
</feature>
<reference evidence="3 4" key="1">
    <citation type="submission" date="2024-09" db="EMBL/GenBank/DDBJ databases">
        <title>Rethinking Asexuality: The Enigmatic Case of Functional Sexual Genes in Lepraria (Stereocaulaceae).</title>
        <authorList>
            <person name="Doellman M."/>
            <person name="Sun Y."/>
            <person name="Barcenas-Pena A."/>
            <person name="Lumbsch H.T."/>
            <person name="Grewe F."/>
        </authorList>
    </citation>
    <scope>NUCLEOTIDE SEQUENCE [LARGE SCALE GENOMIC DNA]</scope>
    <source>
        <strain evidence="3 4">Mercado 3170</strain>
    </source>
</reference>
<dbReference type="EMBL" id="JBEFKJ010000003">
    <property type="protein sequence ID" value="KAL2047155.1"/>
    <property type="molecule type" value="Genomic_DNA"/>
</dbReference>
<keyword evidence="2" id="KW-0732">Signal</keyword>
<evidence type="ECO:0000313" key="3">
    <source>
        <dbReference type="EMBL" id="KAL2047155.1"/>
    </source>
</evidence>
<protein>
    <submittedName>
        <fullName evidence="3">Uncharacterized protein</fullName>
    </submittedName>
</protein>
<comment type="caution">
    <text evidence="3">The sequence shown here is derived from an EMBL/GenBank/DDBJ whole genome shotgun (WGS) entry which is preliminary data.</text>
</comment>
<evidence type="ECO:0000256" key="2">
    <source>
        <dbReference type="SAM" id="SignalP"/>
    </source>
</evidence>
<accession>A0ABR4ANX2</accession>
<dbReference type="Proteomes" id="UP001590950">
    <property type="component" value="Unassembled WGS sequence"/>
</dbReference>
<name>A0ABR4ANX2_9LECA</name>
<feature type="chain" id="PRO_5045910033" evidence="2">
    <location>
        <begin position="29"/>
        <end position="219"/>
    </location>
</feature>
<evidence type="ECO:0000256" key="1">
    <source>
        <dbReference type="SAM" id="MobiDB-lite"/>
    </source>
</evidence>
<gene>
    <name evidence="3" type="ORF">N7G274_001174</name>
</gene>
<organism evidence="3 4">
    <name type="scientific">Stereocaulon virgatum</name>
    <dbReference type="NCBI Taxonomy" id="373712"/>
    <lineage>
        <taxon>Eukaryota</taxon>
        <taxon>Fungi</taxon>
        <taxon>Dikarya</taxon>
        <taxon>Ascomycota</taxon>
        <taxon>Pezizomycotina</taxon>
        <taxon>Lecanoromycetes</taxon>
        <taxon>OSLEUM clade</taxon>
        <taxon>Lecanoromycetidae</taxon>
        <taxon>Lecanorales</taxon>
        <taxon>Lecanorineae</taxon>
        <taxon>Stereocaulaceae</taxon>
        <taxon>Stereocaulon</taxon>
    </lineage>
</organism>